<dbReference type="EMBL" id="ABEU02000004">
    <property type="status" value="NOT_ANNOTATED_CDS"/>
    <property type="molecule type" value="Genomic_DNA"/>
</dbReference>
<dbReference type="Proteomes" id="UP000006727">
    <property type="component" value="Chromosome 4"/>
</dbReference>
<evidence type="ECO:0000313" key="2">
    <source>
        <dbReference type="Proteomes" id="UP000006727"/>
    </source>
</evidence>
<reference evidence="1 2" key="2">
    <citation type="journal article" date="2018" name="Plant J.">
        <title>The Physcomitrella patens chromosome-scale assembly reveals moss genome structure and evolution.</title>
        <authorList>
            <person name="Lang D."/>
            <person name="Ullrich K.K."/>
            <person name="Murat F."/>
            <person name="Fuchs J."/>
            <person name="Jenkins J."/>
            <person name="Haas F.B."/>
            <person name="Piednoel M."/>
            <person name="Gundlach H."/>
            <person name="Van Bel M."/>
            <person name="Meyberg R."/>
            <person name="Vives C."/>
            <person name="Morata J."/>
            <person name="Symeonidi A."/>
            <person name="Hiss M."/>
            <person name="Muchero W."/>
            <person name="Kamisugi Y."/>
            <person name="Saleh O."/>
            <person name="Blanc G."/>
            <person name="Decker E.L."/>
            <person name="van Gessel N."/>
            <person name="Grimwood J."/>
            <person name="Hayes R.D."/>
            <person name="Graham S.W."/>
            <person name="Gunter L.E."/>
            <person name="McDaniel S.F."/>
            <person name="Hoernstein S.N.W."/>
            <person name="Larsson A."/>
            <person name="Li F.W."/>
            <person name="Perroud P.F."/>
            <person name="Phillips J."/>
            <person name="Ranjan P."/>
            <person name="Rokshar D.S."/>
            <person name="Rothfels C.J."/>
            <person name="Schneider L."/>
            <person name="Shu S."/>
            <person name="Stevenson D.W."/>
            <person name="Thummler F."/>
            <person name="Tillich M."/>
            <person name="Villarreal Aguilar J.C."/>
            <person name="Widiez T."/>
            <person name="Wong G.K."/>
            <person name="Wymore A."/>
            <person name="Zhang Y."/>
            <person name="Zimmer A.D."/>
            <person name="Quatrano R.S."/>
            <person name="Mayer K.F.X."/>
            <person name="Goodstein D."/>
            <person name="Casacuberta J.M."/>
            <person name="Vandepoele K."/>
            <person name="Reski R."/>
            <person name="Cuming A.C."/>
            <person name="Tuskan G.A."/>
            <person name="Maumus F."/>
            <person name="Salse J."/>
            <person name="Schmutz J."/>
            <person name="Rensing S.A."/>
        </authorList>
    </citation>
    <scope>NUCLEOTIDE SEQUENCE [LARGE SCALE GENOMIC DNA]</scope>
    <source>
        <strain evidence="1 2">cv. Gransden 2004</strain>
    </source>
</reference>
<keyword evidence="2" id="KW-1185">Reference proteome</keyword>
<proteinExistence type="predicted"/>
<dbReference type="EnsemblPlants" id="Pp3c4_20850V3.3">
    <property type="protein sequence ID" value="PAC:32920320.CDS.1"/>
    <property type="gene ID" value="Pp3c4_20850"/>
</dbReference>
<sequence>MACASAAAVAAASSGLQVCEASSRMGISVVSLKASPGQVICLPRTLSLKDPTKKVRAVMPQSIAALQCLLCVILLSSRLYPPAEQNVFGLRICCILQMGFQAVRACKEELECWVDAVTSSATMVKHRDRLVKLLLGCSFSFGYSPGAPIKYNL</sequence>
<protein>
    <submittedName>
        <fullName evidence="1">Uncharacterized protein</fullName>
    </submittedName>
</protein>
<name>A0A7I3Z3J6_PHYPA</name>
<dbReference type="AlphaFoldDB" id="A0A7I3Z3J6"/>
<reference evidence="1 2" key="1">
    <citation type="journal article" date="2008" name="Science">
        <title>The Physcomitrella genome reveals evolutionary insights into the conquest of land by plants.</title>
        <authorList>
            <person name="Rensing S."/>
            <person name="Lang D."/>
            <person name="Zimmer A."/>
            <person name="Terry A."/>
            <person name="Salamov A."/>
            <person name="Shapiro H."/>
            <person name="Nishiyama T."/>
            <person name="Perroud P.-F."/>
            <person name="Lindquist E."/>
            <person name="Kamisugi Y."/>
            <person name="Tanahashi T."/>
            <person name="Sakakibara K."/>
            <person name="Fujita T."/>
            <person name="Oishi K."/>
            <person name="Shin-I T."/>
            <person name="Kuroki Y."/>
            <person name="Toyoda A."/>
            <person name="Suzuki Y."/>
            <person name="Hashimoto A."/>
            <person name="Yamaguchi K."/>
            <person name="Sugano A."/>
            <person name="Kohara Y."/>
            <person name="Fujiyama A."/>
            <person name="Anterola A."/>
            <person name="Aoki S."/>
            <person name="Ashton N."/>
            <person name="Barbazuk W.B."/>
            <person name="Barker E."/>
            <person name="Bennetzen J."/>
            <person name="Bezanilla M."/>
            <person name="Blankenship R."/>
            <person name="Cho S.H."/>
            <person name="Dutcher S."/>
            <person name="Estelle M."/>
            <person name="Fawcett J.A."/>
            <person name="Gundlach H."/>
            <person name="Hanada K."/>
            <person name="Heyl A."/>
            <person name="Hicks K.A."/>
            <person name="Hugh J."/>
            <person name="Lohr M."/>
            <person name="Mayer K."/>
            <person name="Melkozernov A."/>
            <person name="Murata T."/>
            <person name="Nelson D."/>
            <person name="Pils B."/>
            <person name="Prigge M."/>
            <person name="Reiss B."/>
            <person name="Renner T."/>
            <person name="Rombauts S."/>
            <person name="Rushton P."/>
            <person name="Sanderfoot A."/>
            <person name="Schween G."/>
            <person name="Shiu S.-H."/>
            <person name="Stueber K."/>
            <person name="Theodoulou F.L."/>
            <person name="Tu H."/>
            <person name="Van de Peer Y."/>
            <person name="Verrier P.J."/>
            <person name="Waters E."/>
            <person name="Wood A."/>
            <person name="Yang L."/>
            <person name="Cove D."/>
            <person name="Cuming A."/>
            <person name="Hasebe M."/>
            <person name="Lucas S."/>
            <person name="Mishler D.B."/>
            <person name="Reski R."/>
            <person name="Grigoriev I."/>
            <person name="Quatrano R.S."/>
            <person name="Boore J.L."/>
        </authorList>
    </citation>
    <scope>NUCLEOTIDE SEQUENCE [LARGE SCALE GENOMIC DNA]</scope>
    <source>
        <strain evidence="1 2">cv. Gransden 2004</strain>
    </source>
</reference>
<reference evidence="1" key="3">
    <citation type="submission" date="2020-12" db="UniProtKB">
        <authorList>
            <consortium name="EnsemblPlants"/>
        </authorList>
    </citation>
    <scope>IDENTIFICATION</scope>
</reference>
<gene>
    <name evidence="1" type="primary">LOC112281298</name>
</gene>
<accession>A0A7I3Z3J6</accession>
<evidence type="ECO:0000313" key="1">
    <source>
        <dbReference type="EnsemblPlants" id="PAC:32920320.CDS.1"/>
    </source>
</evidence>
<organism evidence="1 2">
    <name type="scientific">Physcomitrium patens</name>
    <name type="common">Spreading-leaved earth moss</name>
    <name type="synonym">Physcomitrella patens</name>
    <dbReference type="NCBI Taxonomy" id="3218"/>
    <lineage>
        <taxon>Eukaryota</taxon>
        <taxon>Viridiplantae</taxon>
        <taxon>Streptophyta</taxon>
        <taxon>Embryophyta</taxon>
        <taxon>Bryophyta</taxon>
        <taxon>Bryophytina</taxon>
        <taxon>Bryopsida</taxon>
        <taxon>Funariidae</taxon>
        <taxon>Funariales</taxon>
        <taxon>Funariaceae</taxon>
        <taxon>Physcomitrium</taxon>
    </lineage>
</organism>
<dbReference type="Gramene" id="Pp3c4_20850V3.3">
    <property type="protein sequence ID" value="PAC:32920320.CDS.1"/>
    <property type="gene ID" value="Pp3c4_20850"/>
</dbReference>